<dbReference type="GO" id="GO:0016747">
    <property type="term" value="F:acyltransferase activity, transferring groups other than amino-acyl groups"/>
    <property type="evidence" value="ECO:0007669"/>
    <property type="project" value="InterPro"/>
</dbReference>
<dbReference type="PROSITE" id="PS51186">
    <property type="entry name" value="GNAT"/>
    <property type="match status" value="1"/>
</dbReference>
<keyword evidence="2" id="KW-0808">Transferase</keyword>
<evidence type="ECO:0000313" key="2">
    <source>
        <dbReference type="EMBL" id="SOC52786.1"/>
    </source>
</evidence>
<dbReference type="Pfam" id="PF00583">
    <property type="entry name" value="Acetyltransf_1"/>
    <property type="match status" value="1"/>
</dbReference>
<gene>
    <name evidence="2" type="ORF">SAMN05660748_4170</name>
</gene>
<reference evidence="3" key="1">
    <citation type="submission" date="2017-08" db="EMBL/GenBank/DDBJ databases">
        <authorList>
            <person name="Varghese N."/>
            <person name="Submissions S."/>
        </authorList>
    </citation>
    <scope>NUCLEOTIDE SEQUENCE [LARGE SCALE GENOMIC DNA]</scope>
    <source>
        <strain evidence="3">DSM 4725</strain>
    </source>
</reference>
<evidence type="ECO:0000259" key="1">
    <source>
        <dbReference type="PROSITE" id="PS51186"/>
    </source>
</evidence>
<keyword evidence="3" id="KW-1185">Reference proteome</keyword>
<protein>
    <submittedName>
        <fullName evidence="2">Acetyltransferase (GNAT) family protein</fullName>
    </submittedName>
</protein>
<dbReference type="EMBL" id="OBQI01000007">
    <property type="protein sequence ID" value="SOC52786.1"/>
    <property type="molecule type" value="Genomic_DNA"/>
</dbReference>
<evidence type="ECO:0000313" key="3">
    <source>
        <dbReference type="Proteomes" id="UP000219435"/>
    </source>
</evidence>
<proteinExistence type="predicted"/>
<organism evidence="2 3">
    <name type="scientific">Blastococcus aggregatus</name>
    <dbReference type="NCBI Taxonomy" id="38502"/>
    <lineage>
        <taxon>Bacteria</taxon>
        <taxon>Bacillati</taxon>
        <taxon>Actinomycetota</taxon>
        <taxon>Actinomycetes</taxon>
        <taxon>Geodermatophilales</taxon>
        <taxon>Geodermatophilaceae</taxon>
        <taxon>Blastococcus</taxon>
    </lineage>
</organism>
<dbReference type="InterPro" id="IPR016181">
    <property type="entry name" value="Acyl_CoA_acyltransferase"/>
</dbReference>
<dbReference type="Proteomes" id="UP000219435">
    <property type="component" value="Unassembled WGS sequence"/>
</dbReference>
<dbReference type="InterPro" id="IPR000182">
    <property type="entry name" value="GNAT_dom"/>
</dbReference>
<dbReference type="AlphaFoldDB" id="A0A285VHY2"/>
<dbReference type="OrthoDB" id="9799092at2"/>
<dbReference type="Gene3D" id="3.40.630.30">
    <property type="match status" value="1"/>
</dbReference>
<sequence length="158" mass="17460">MTPGDVPAVLAVQEPGAVRALSTIFPQDEYPFPREDIGRTWLQEIADPGIECAVAVRGEAVIGFAAVRGAELLHLGTAVERWGTGDAERMHDAILEGMREGGVGRAFLKVFEGNARARRFYERLGWRRTGERRVSAFPPHPELLVYERDPAGFSQTSR</sequence>
<accession>A0A285VHY2</accession>
<dbReference type="SUPFAM" id="SSF55729">
    <property type="entry name" value="Acyl-CoA N-acyltransferases (Nat)"/>
    <property type="match status" value="1"/>
</dbReference>
<name>A0A285VHY2_9ACTN</name>
<feature type="domain" description="N-acetyltransferase" evidence="1">
    <location>
        <begin position="1"/>
        <end position="152"/>
    </location>
</feature>